<dbReference type="InterPro" id="IPR029063">
    <property type="entry name" value="SAM-dependent_MTases_sf"/>
</dbReference>
<comment type="catalytic activity">
    <reaction evidence="6">
        <text>L-lysyl-[protein] + 3 S-adenosyl-L-methionine = N(6),N(6),N(6)-trimethyl-L-lysyl-[protein] + 3 S-adenosyl-L-homocysteine + 3 H(+)</text>
        <dbReference type="Rhea" id="RHEA:54192"/>
        <dbReference type="Rhea" id="RHEA-COMP:9752"/>
        <dbReference type="Rhea" id="RHEA-COMP:13826"/>
        <dbReference type="ChEBI" id="CHEBI:15378"/>
        <dbReference type="ChEBI" id="CHEBI:29969"/>
        <dbReference type="ChEBI" id="CHEBI:57856"/>
        <dbReference type="ChEBI" id="CHEBI:59789"/>
        <dbReference type="ChEBI" id="CHEBI:61961"/>
    </reaction>
</comment>
<keyword evidence="3 6" id="KW-0489">Methyltransferase</keyword>
<proteinExistence type="inferred from homology"/>
<evidence type="ECO:0000256" key="6">
    <source>
        <dbReference type="HAMAP-Rule" id="MF_00735"/>
    </source>
</evidence>
<evidence type="ECO:0000256" key="2">
    <source>
        <dbReference type="ARBA" id="ARBA00022490"/>
    </source>
</evidence>
<comment type="caution">
    <text evidence="7">The sequence shown here is derived from an EMBL/GenBank/DDBJ whole genome shotgun (WGS) entry which is preliminary data.</text>
</comment>
<dbReference type="PANTHER" id="PTHR43648:SF1">
    <property type="entry name" value="ELECTRON TRANSFER FLAVOPROTEIN BETA SUBUNIT LYSINE METHYLTRANSFERASE"/>
    <property type="match status" value="1"/>
</dbReference>
<evidence type="ECO:0000313" key="8">
    <source>
        <dbReference type="Proteomes" id="UP000322976"/>
    </source>
</evidence>
<name>A0A5D8QE90_9THEO</name>
<accession>A0A5D8QE90</accession>
<dbReference type="HAMAP" id="MF_00735">
    <property type="entry name" value="Methyltr_PrmA"/>
    <property type="match status" value="1"/>
</dbReference>
<dbReference type="NCBIfam" id="TIGR00406">
    <property type="entry name" value="prmA"/>
    <property type="match status" value="1"/>
</dbReference>
<sequence>MKWIEIQIKTSKEAVDAVSNILYDAGAEGVVIEDNDIDISSFDWDYVDENVLESLQEDSVATVKGYLAQSSSVPDKISLIKERVNRLPDYNLDKGPGNVETIEVDDEEWSNWKKYYKPIKIGPQIVIKPKWESYLPSDTEKVVEIDPGMAFGTGTHETTYMCINALQKYIKAGMDVIDVGCGSGILAITAVQLGANKVMALDKDEMAVKVAEENIRLNRVEDRVSVRQNNLLDGIDFKGDLVIANIVADAIIKLLPCVGNNLKDKGVFIASGIIKEREKDVMGYVDRCNFSLIERMEMGDWVTLILN</sequence>
<comment type="function">
    <text evidence="6">Methylates ribosomal protein L11.</text>
</comment>
<feature type="binding site" evidence="6">
    <location>
        <position position="202"/>
    </location>
    <ligand>
        <name>S-adenosyl-L-methionine</name>
        <dbReference type="ChEBI" id="CHEBI:59789"/>
    </ligand>
</feature>
<dbReference type="GO" id="GO:0005737">
    <property type="term" value="C:cytoplasm"/>
    <property type="evidence" value="ECO:0007669"/>
    <property type="project" value="UniProtKB-SubCell"/>
</dbReference>
<keyword evidence="7" id="KW-0687">Ribonucleoprotein</keyword>
<evidence type="ECO:0000313" key="7">
    <source>
        <dbReference type="EMBL" id="TZE81843.1"/>
    </source>
</evidence>
<dbReference type="Gene3D" id="3.40.50.150">
    <property type="entry name" value="Vaccinia Virus protein VP39"/>
    <property type="match status" value="1"/>
</dbReference>
<dbReference type="GO" id="GO:0016279">
    <property type="term" value="F:protein-lysine N-methyltransferase activity"/>
    <property type="evidence" value="ECO:0007669"/>
    <property type="project" value="RHEA"/>
</dbReference>
<evidence type="ECO:0000256" key="1">
    <source>
        <dbReference type="ARBA" id="ARBA00009741"/>
    </source>
</evidence>
<gene>
    <name evidence="6" type="primary">prmA</name>
    <name evidence="7" type="ORF">FWJ32_07645</name>
</gene>
<keyword evidence="8" id="KW-1185">Reference proteome</keyword>
<keyword evidence="7" id="KW-0689">Ribosomal protein</keyword>
<organism evidence="7 8">
    <name type="scientific">Calorimonas adulescens</name>
    <dbReference type="NCBI Taxonomy" id="2606906"/>
    <lineage>
        <taxon>Bacteria</taxon>
        <taxon>Bacillati</taxon>
        <taxon>Bacillota</taxon>
        <taxon>Clostridia</taxon>
        <taxon>Thermoanaerobacterales</taxon>
        <taxon>Thermoanaerobacteraceae</taxon>
        <taxon>Calorimonas</taxon>
    </lineage>
</organism>
<comment type="subcellular location">
    <subcellularLocation>
        <location evidence="6">Cytoplasm</location>
    </subcellularLocation>
</comment>
<dbReference type="Pfam" id="PF06325">
    <property type="entry name" value="PrmA"/>
    <property type="match status" value="1"/>
</dbReference>
<evidence type="ECO:0000256" key="3">
    <source>
        <dbReference type="ARBA" id="ARBA00022603"/>
    </source>
</evidence>
<dbReference type="EMBL" id="VTPS01000010">
    <property type="protein sequence ID" value="TZE81843.1"/>
    <property type="molecule type" value="Genomic_DNA"/>
</dbReference>
<evidence type="ECO:0000256" key="4">
    <source>
        <dbReference type="ARBA" id="ARBA00022679"/>
    </source>
</evidence>
<dbReference type="PIRSF" id="PIRSF000401">
    <property type="entry name" value="RPL11_MTase"/>
    <property type="match status" value="1"/>
</dbReference>
<dbReference type="RefSeq" id="WP_149545369.1">
    <property type="nucleotide sequence ID" value="NZ_VTPS01000010.1"/>
</dbReference>
<dbReference type="PANTHER" id="PTHR43648">
    <property type="entry name" value="ELECTRON TRANSFER FLAVOPROTEIN BETA SUBUNIT LYSINE METHYLTRANSFERASE"/>
    <property type="match status" value="1"/>
</dbReference>
<evidence type="ECO:0000256" key="5">
    <source>
        <dbReference type="ARBA" id="ARBA00022691"/>
    </source>
</evidence>
<feature type="binding site" evidence="6">
    <location>
        <position position="180"/>
    </location>
    <ligand>
        <name>S-adenosyl-L-methionine</name>
        <dbReference type="ChEBI" id="CHEBI:59789"/>
    </ligand>
</feature>
<feature type="binding site" evidence="6">
    <location>
        <position position="159"/>
    </location>
    <ligand>
        <name>S-adenosyl-L-methionine</name>
        <dbReference type="ChEBI" id="CHEBI:59789"/>
    </ligand>
</feature>
<keyword evidence="5 6" id="KW-0949">S-adenosyl-L-methionine</keyword>
<dbReference type="AlphaFoldDB" id="A0A5D8QE90"/>
<feature type="binding site" evidence="6">
    <location>
        <position position="245"/>
    </location>
    <ligand>
        <name>S-adenosyl-L-methionine</name>
        <dbReference type="ChEBI" id="CHEBI:59789"/>
    </ligand>
</feature>
<dbReference type="GO" id="GO:0005840">
    <property type="term" value="C:ribosome"/>
    <property type="evidence" value="ECO:0007669"/>
    <property type="project" value="UniProtKB-KW"/>
</dbReference>
<reference evidence="7 8" key="1">
    <citation type="submission" date="2019-08" db="EMBL/GenBank/DDBJ databases">
        <title>Calorimonas adulescens gen. nov., sp. nov., an anaerobic thermophilic bacterium from Sakhalin hot spring.</title>
        <authorList>
            <person name="Khomyakova M.A."/>
            <person name="Merkel A.Y."/>
            <person name="Novikov A."/>
            <person name="Bonch-Osmolovskaya E.A."/>
            <person name="Slobodkin A.I."/>
        </authorList>
    </citation>
    <scope>NUCLEOTIDE SEQUENCE [LARGE SCALE GENOMIC DNA]</scope>
    <source>
        <strain evidence="7 8">A05MB</strain>
    </source>
</reference>
<dbReference type="GO" id="GO:0032259">
    <property type="term" value="P:methylation"/>
    <property type="evidence" value="ECO:0007669"/>
    <property type="project" value="UniProtKB-KW"/>
</dbReference>
<protein>
    <recommendedName>
        <fullName evidence="6">Ribosomal protein L11 methyltransferase</fullName>
        <shortName evidence="6">L11 Mtase</shortName>
        <ecNumber evidence="6">2.1.1.-</ecNumber>
    </recommendedName>
</protein>
<dbReference type="InterPro" id="IPR050078">
    <property type="entry name" value="Ribosomal_L11_MeTrfase_PrmA"/>
</dbReference>
<dbReference type="EC" id="2.1.1.-" evidence="6"/>
<keyword evidence="4 6" id="KW-0808">Transferase</keyword>
<comment type="similarity">
    <text evidence="1 6">Belongs to the methyltransferase superfamily. PrmA family.</text>
</comment>
<dbReference type="Proteomes" id="UP000322976">
    <property type="component" value="Unassembled WGS sequence"/>
</dbReference>
<dbReference type="InterPro" id="IPR004498">
    <property type="entry name" value="Ribosomal_PrmA_MeTrfase"/>
</dbReference>
<keyword evidence="2 6" id="KW-0963">Cytoplasm</keyword>
<dbReference type="SUPFAM" id="SSF53335">
    <property type="entry name" value="S-adenosyl-L-methionine-dependent methyltransferases"/>
    <property type="match status" value="1"/>
</dbReference>
<dbReference type="CDD" id="cd02440">
    <property type="entry name" value="AdoMet_MTases"/>
    <property type="match status" value="1"/>
</dbReference>